<dbReference type="PANTHER" id="PTHR12835:SF5">
    <property type="entry name" value="BIOTIN--PROTEIN LIGASE"/>
    <property type="match status" value="1"/>
</dbReference>
<keyword evidence="4" id="KW-1185">Reference proteome</keyword>
<gene>
    <name evidence="3" type="ORF">HYN43_025220</name>
</gene>
<organism evidence="3 4">
    <name type="scientific">Mucilaginibacter celer</name>
    <dbReference type="NCBI Taxonomy" id="2305508"/>
    <lineage>
        <taxon>Bacteria</taxon>
        <taxon>Pseudomonadati</taxon>
        <taxon>Bacteroidota</taxon>
        <taxon>Sphingobacteriia</taxon>
        <taxon>Sphingobacteriales</taxon>
        <taxon>Sphingobacteriaceae</taxon>
        <taxon>Mucilaginibacter</taxon>
    </lineage>
</organism>
<dbReference type="PROSITE" id="PS51733">
    <property type="entry name" value="BPL_LPL_CATALYTIC"/>
    <property type="match status" value="1"/>
</dbReference>
<feature type="domain" description="BPL/LPL catalytic" evidence="2">
    <location>
        <begin position="10"/>
        <end position="191"/>
    </location>
</feature>
<proteinExistence type="predicted"/>
<dbReference type="GO" id="GO:0004077">
    <property type="term" value="F:biotin--[biotin carboxyl-carrier protein] ligase activity"/>
    <property type="evidence" value="ECO:0007669"/>
    <property type="project" value="UniProtKB-EC"/>
</dbReference>
<evidence type="ECO:0000256" key="1">
    <source>
        <dbReference type="ARBA" id="ARBA00022598"/>
    </source>
</evidence>
<dbReference type="GO" id="GO:0005737">
    <property type="term" value="C:cytoplasm"/>
    <property type="evidence" value="ECO:0007669"/>
    <property type="project" value="TreeGrafter"/>
</dbReference>
<dbReference type="Gene3D" id="3.30.930.10">
    <property type="entry name" value="Bira Bifunctional Protein, Domain 2"/>
    <property type="match status" value="1"/>
</dbReference>
<dbReference type="KEGG" id="muh:HYN43_025220"/>
<dbReference type="SUPFAM" id="SSF55681">
    <property type="entry name" value="Class II aaRS and biotin synthetases"/>
    <property type="match status" value="1"/>
</dbReference>
<dbReference type="EC" id="6.3.4.15" evidence="3"/>
<dbReference type="OrthoDB" id="9807064at2"/>
<dbReference type="NCBIfam" id="TIGR00121">
    <property type="entry name" value="birA_ligase"/>
    <property type="match status" value="1"/>
</dbReference>
<dbReference type="RefSeq" id="WP_119406660.1">
    <property type="nucleotide sequence ID" value="NZ_CP032869.1"/>
</dbReference>
<dbReference type="CDD" id="cd16442">
    <property type="entry name" value="BPL"/>
    <property type="match status" value="1"/>
</dbReference>
<protein>
    <submittedName>
        <fullName evidence="3">Biotin--[acetyl-CoA-carboxylase] ligase</fullName>
        <ecNumber evidence="3">6.3.4.15</ecNumber>
    </submittedName>
</protein>
<dbReference type="InterPro" id="IPR004143">
    <property type="entry name" value="BPL_LPL_catalytic"/>
</dbReference>
<evidence type="ECO:0000313" key="4">
    <source>
        <dbReference type="Proteomes" id="UP000270046"/>
    </source>
</evidence>
<accession>A0A494W504</accession>
<reference evidence="3 4" key="1">
    <citation type="submission" date="2018-10" db="EMBL/GenBank/DDBJ databases">
        <title>Genome sequencing of Mucilaginibacter sp. HYN0043.</title>
        <authorList>
            <person name="Kim M."/>
            <person name="Yi H."/>
        </authorList>
    </citation>
    <scope>NUCLEOTIDE SEQUENCE [LARGE SCALE GENOMIC DNA]</scope>
    <source>
        <strain evidence="3 4">HYN0043</strain>
    </source>
</reference>
<dbReference type="InterPro" id="IPR045864">
    <property type="entry name" value="aa-tRNA-synth_II/BPL/LPL"/>
</dbReference>
<dbReference type="AlphaFoldDB" id="A0A494W504"/>
<dbReference type="InterPro" id="IPR004408">
    <property type="entry name" value="Biotin_CoA_COase_ligase"/>
</dbReference>
<evidence type="ECO:0000313" key="3">
    <source>
        <dbReference type="EMBL" id="AYL98382.1"/>
    </source>
</evidence>
<dbReference type="Proteomes" id="UP000270046">
    <property type="component" value="Chromosome"/>
</dbReference>
<name>A0A494W504_9SPHI</name>
<dbReference type="PANTHER" id="PTHR12835">
    <property type="entry name" value="BIOTIN PROTEIN LIGASE"/>
    <property type="match status" value="1"/>
</dbReference>
<keyword evidence="1 3" id="KW-0436">Ligase</keyword>
<dbReference type="Pfam" id="PF03099">
    <property type="entry name" value="BPL_LplA_LipB"/>
    <property type="match status" value="1"/>
</dbReference>
<dbReference type="EMBL" id="CP032869">
    <property type="protein sequence ID" value="AYL98382.1"/>
    <property type="molecule type" value="Genomic_DNA"/>
</dbReference>
<sequence length="258" mass="29192">MQNNIFSGLFVGQNLVTIKQVDSTNSFLKNLLSNSTPVPEGTVIMAEEQYAGRGQQQNTWHSEPGKNLTFSLLLKPHFLTPGQQFDLNRAASLGVYDALYPLLGDKLKIKWPNDIYYGDQKLGGMLIENSIQGDKLKDSVVGIGININQENFPDGAVNATSVKQILQKDYELTLILSEICRYVEVYYLKLRAGQTEFVRNAYLQRLYWLNEERSFESENRGVFNGIVKNVLPAGLLVIEDTMGVQMEFNLKELKFLNK</sequence>
<evidence type="ECO:0000259" key="2">
    <source>
        <dbReference type="PROSITE" id="PS51733"/>
    </source>
</evidence>